<protein>
    <submittedName>
        <fullName evidence="4">T9SS type A sorting domain-containing protein</fullName>
    </submittedName>
</protein>
<dbReference type="EMBL" id="CP134878">
    <property type="protein sequence ID" value="WNM19896.1"/>
    <property type="molecule type" value="Genomic_DNA"/>
</dbReference>
<gene>
    <name evidence="5" type="ORF">RN605_11420</name>
    <name evidence="4" type="ORF">RN608_04250</name>
</gene>
<keyword evidence="1 2" id="KW-0732">Signal</keyword>
<feature type="signal peptide" evidence="2">
    <location>
        <begin position="1"/>
        <end position="28"/>
    </location>
</feature>
<dbReference type="EMBL" id="CP134890">
    <property type="protein sequence ID" value="WNM21285.1"/>
    <property type="molecule type" value="Genomic_DNA"/>
</dbReference>
<dbReference type="Proteomes" id="UP001304515">
    <property type="component" value="Chromosome"/>
</dbReference>
<dbReference type="SUPFAM" id="SSF49785">
    <property type="entry name" value="Galactose-binding domain-like"/>
    <property type="match status" value="1"/>
</dbReference>
<dbReference type="InterPro" id="IPR026444">
    <property type="entry name" value="Secre_tail"/>
</dbReference>
<accession>A0AA96EXB8</accession>
<evidence type="ECO:0000313" key="5">
    <source>
        <dbReference type="EMBL" id="WNM21285.1"/>
    </source>
</evidence>
<sequence length="256" mass="27653">MKKIYFLLFMIAPMFMIGQNLVTNPTFADGLNGWTAGPTASYTLPSLITNDGHNDTNSAQYVATATTGFYQEIPITGGNQLVISFWYKASGDNTDARIWSNYKDAADAIVYQAAAATDDPLRNNNGYLPTATVWTQHSITVTSPAEATKLVLAVRAYNNGTASFDDFSVTQAPLSVSQNAIAGLKVYPNPVSNGKLFIETDANAERIVAIYDLLGKNVLNTTTSNSEINVASLNSGVYIVKITEEGNTTSRKLIIR</sequence>
<dbReference type="InterPro" id="IPR008979">
    <property type="entry name" value="Galactose-bd-like_sf"/>
</dbReference>
<feature type="domain" description="Secretion system C-terminal sorting" evidence="3">
    <location>
        <begin position="186"/>
        <end position="255"/>
    </location>
</feature>
<reference evidence="4 6" key="1">
    <citation type="submission" date="2023-09" db="EMBL/GenBank/DDBJ databases">
        <title>Flavobacterium sp. a novel bacteria isolate from Pepper rhizosphere.</title>
        <authorList>
            <person name="Peng Y."/>
            <person name="Lee J."/>
        </authorList>
    </citation>
    <scope>NUCLEOTIDE SEQUENCE</scope>
    <source>
        <strain evidence="4">PMR2A8</strain>
        <strain evidence="5 6">PMTSA4</strain>
    </source>
</reference>
<evidence type="ECO:0000256" key="1">
    <source>
        <dbReference type="ARBA" id="ARBA00022729"/>
    </source>
</evidence>
<accession>A0AA96J4G7</accession>
<dbReference type="AlphaFoldDB" id="A0AA96EXB8"/>
<dbReference type="Gene3D" id="2.60.120.260">
    <property type="entry name" value="Galactose-binding domain-like"/>
    <property type="match status" value="1"/>
</dbReference>
<evidence type="ECO:0000313" key="4">
    <source>
        <dbReference type="EMBL" id="WNM19896.1"/>
    </source>
</evidence>
<organism evidence="4">
    <name type="scientific">Flavobacterium capsici</name>
    <dbReference type="NCBI Taxonomy" id="3075618"/>
    <lineage>
        <taxon>Bacteria</taxon>
        <taxon>Pseudomonadati</taxon>
        <taxon>Bacteroidota</taxon>
        <taxon>Flavobacteriia</taxon>
        <taxon>Flavobacteriales</taxon>
        <taxon>Flavobacteriaceae</taxon>
        <taxon>Flavobacterium</taxon>
    </lineage>
</organism>
<evidence type="ECO:0000256" key="2">
    <source>
        <dbReference type="SAM" id="SignalP"/>
    </source>
</evidence>
<dbReference type="Pfam" id="PF18962">
    <property type="entry name" value="Por_Secre_tail"/>
    <property type="match status" value="1"/>
</dbReference>
<feature type="chain" id="PRO_5044705162" evidence="2">
    <location>
        <begin position="29"/>
        <end position="256"/>
    </location>
</feature>
<dbReference type="KEGG" id="fcj:RN605_11420"/>
<keyword evidence="6" id="KW-1185">Reference proteome</keyword>
<evidence type="ECO:0000259" key="3">
    <source>
        <dbReference type="Pfam" id="PF18962"/>
    </source>
</evidence>
<name>A0AA96EXB8_9FLAO</name>
<dbReference type="RefSeq" id="WP_313324908.1">
    <property type="nucleotide sequence ID" value="NZ_CP134878.1"/>
</dbReference>
<dbReference type="NCBIfam" id="TIGR04183">
    <property type="entry name" value="Por_Secre_tail"/>
    <property type="match status" value="1"/>
</dbReference>
<proteinExistence type="predicted"/>
<evidence type="ECO:0000313" key="6">
    <source>
        <dbReference type="Proteomes" id="UP001304515"/>
    </source>
</evidence>